<name>A0A1C5K6F1_9ACTN</name>
<protein>
    <submittedName>
        <fullName evidence="2">Uncharacterized protein</fullName>
    </submittedName>
</protein>
<feature type="region of interest" description="Disordered" evidence="1">
    <location>
        <begin position="38"/>
        <end position="57"/>
    </location>
</feature>
<evidence type="ECO:0000256" key="1">
    <source>
        <dbReference type="SAM" id="MobiDB-lite"/>
    </source>
</evidence>
<dbReference type="Proteomes" id="UP000198217">
    <property type="component" value="Chromosome I"/>
</dbReference>
<gene>
    <name evidence="2" type="ORF">GA0070609_5567</name>
</gene>
<feature type="compositionally biased region" description="Acidic residues" evidence="1">
    <location>
        <begin position="38"/>
        <end position="56"/>
    </location>
</feature>
<sequence length="257" mass="28191">MAIPSVLQESLHDPVFWARYTFAHEEGPGADRLGDLEDLLNNDDDDDDDDADEDSADSSLDVAFEVGDGHEVVLSIDASTDSYSLGITTPDLAEPAELGWDDLAHWHPHALRWAELDLICRAIAARNPRLQHPGAPLALLCRFAAVFDDDDVDRAVAAVDEAYAALRPPHWKGYWPCGADWLERADFRGEKVTWQRDEAGNLWAHQDDADRDDEPFYSTRLGPDTGDGFPHVPLRAVLNAATATVGDPPESAGRQAG</sequence>
<dbReference type="AlphaFoldDB" id="A0A1C5K6F1"/>
<evidence type="ECO:0000313" key="2">
    <source>
        <dbReference type="EMBL" id="SCG78345.1"/>
    </source>
</evidence>
<evidence type="ECO:0000313" key="3">
    <source>
        <dbReference type="Proteomes" id="UP000198217"/>
    </source>
</evidence>
<proteinExistence type="predicted"/>
<organism evidence="2 3">
    <name type="scientific">Micromonospora echinaurantiaca</name>
    <dbReference type="NCBI Taxonomy" id="47857"/>
    <lineage>
        <taxon>Bacteria</taxon>
        <taxon>Bacillati</taxon>
        <taxon>Actinomycetota</taxon>
        <taxon>Actinomycetes</taxon>
        <taxon>Micromonosporales</taxon>
        <taxon>Micromonosporaceae</taxon>
        <taxon>Micromonospora</taxon>
    </lineage>
</organism>
<reference evidence="2 3" key="1">
    <citation type="submission" date="2016-06" db="EMBL/GenBank/DDBJ databases">
        <authorList>
            <person name="Kjaerup R.B."/>
            <person name="Dalgaard T.S."/>
            <person name="Juul-Madsen H.R."/>
        </authorList>
    </citation>
    <scope>NUCLEOTIDE SEQUENCE [LARGE SCALE GENOMIC DNA]</scope>
    <source>
        <strain evidence="2 3">DSM 43904</strain>
    </source>
</reference>
<dbReference type="RefSeq" id="WP_088996467.1">
    <property type="nucleotide sequence ID" value="NZ_LT607750.1"/>
</dbReference>
<keyword evidence="3" id="KW-1185">Reference proteome</keyword>
<dbReference type="EMBL" id="LT607750">
    <property type="protein sequence ID" value="SCG78345.1"/>
    <property type="molecule type" value="Genomic_DNA"/>
</dbReference>
<accession>A0A1C5K6F1</accession>